<accession>A0A916L9J0</accession>
<organism evidence="1 2">
    <name type="scientific">Mycobacterium tuberculosis</name>
    <dbReference type="NCBI Taxonomy" id="1773"/>
    <lineage>
        <taxon>Bacteria</taxon>
        <taxon>Bacillati</taxon>
        <taxon>Actinomycetota</taxon>
        <taxon>Actinomycetes</taxon>
        <taxon>Mycobacteriales</taxon>
        <taxon>Mycobacteriaceae</taxon>
        <taxon>Mycobacterium</taxon>
        <taxon>Mycobacterium tuberculosis complex</taxon>
    </lineage>
</organism>
<evidence type="ECO:0000313" key="2">
    <source>
        <dbReference type="Proteomes" id="UP000039021"/>
    </source>
</evidence>
<dbReference type="AlphaFoldDB" id="A0A916L9J0"/>
<dbReference type="Proteomes" id="UP000039021">
    <property type="component" value="Unassembled WGS sequence"/>
</dbReference>
<comment type="caution">
    <text evidence="1">The sequence shown here is derived from an EMBL/GenBank/DDBJ whole genome shotgun (WGS) entry which is preliminary data.</text>
</comment>
<proteinExistence type="predicted"/>
<dbReference type="EMBL" id="CSBK01000514">
    <property type="protein sequence ID" value="COX49211.1"/>
    <property type="molecule type" value="Genomic_DNA"/>
</dbReference>
<reference evidence="2" key="1">
    <citation type="submission" date="2015-03" db="EMBL/GenBank/DDBJ databases">
        <authorList>
            <consortium name="Pathogen Informatics"/>
        </authorList>
    </citation>
    <scope>NUCLEOTIDE SEQUENCE [LARGE SCALE GENOMIC DNA]</scope>
    <source>
        <strain evidence="2">N09902308</strain>
    </source>
</reference>
<protein>
    <submittedName>
        <fullName evidence="1">Uncharacterized protein</fullName>
    </submittedName>
</protein>
<name>A0A916L9J0_MYCTX</name>
<gene>
    <name evidence="1" type="ORF">ERS007739_01370</name>
</gene>
<sequence length="39" mass="4034">MPASCAPVVGSRATTRMVSSPAMVPTTWGRAARSMALAR</sequence>
<evidence type="ECO:0000313" key="1">
    <source>
        <dbReference type="EMBL" id="COX49211.1"/>
    </source>
</evidence>